<feature type="coiled-coil region" evidence="6">
    <location>
        <begin position="250"/>
        <end position="308"/>
    </location>
</feature>
<evidence type="ECO:0000256" key="2">
    <source>
        <dbReference type="ARBA" id="ARBA00022475"/>
    </source>
</evidence>
<dbReference type="AlphaFoldDB" id="A0A1H3KC32"/>
<comment type="subcellular location">
    <subcellularLocation>
        <location evidence="1">Cell membrane</location>
        <topology evidence="1">Multi-pass membrane protein</topology>
    </subcellularLocation>
</comment>
<feature type="coiled-coil region" evidence="6">
    <location>
        <begin position="174"/>
        <end position="201"/>
    </location>
</feature>
<evidence type="ECO:0000256" key="6">
    <source>
        <dbReference type="SAM" id="Coils"/>
    </source>
</evidence>
<name>A0A1H3KC32_9RHOB</name>
<keyword evidence="10" id="KW-1185">Reference proteome</keyword>
<keyword evidence="3 7" id="KW-0812">Transmembrane</keyword>
<feature type="transmembrane region" description="Helical" evidence="7">
    <location>
        <begin position="403"/>
        <end position="426"/>
    </location>
</feature>
<feature type="transmembrane region" description="Helical" evidence="7">
    <location>
        <begin position="340"/>
        <end position="362"/>
    </location>
</feature>
<organism evidence="9 10">
    <name type="scientific">Citreimonas salinaria</name>
    <dbReference type="NCBI Taxonomy" id="321339"/>
    <lineage>
        <taxon>Bacteria</taxon>
        <taxon>Pseudomonadati</taxon>
        <taxon>Pseudomonadota</taxon>
        <taxon>Alphaproteobacteria</taxon>
        <taxon>Rhodobacterales</taxon>
        <taxon>Roseobacteraceae</taxon>
        <taxon>Citreimonas</taxon>
    </lineage>
</organism>
<dbReference type="PROSITE" id="PS51257">
    <property type="entry name" value="PROKAR_LIPOPROTEIN"/>
    <property type="match status" value="1"/>
</dbReference>
<evidence type="ECO:0000313" key="10">
    <source>
        <dbReference type="Proteomes" id="UP000199286"/>
    </source>
</evidence>
<keyword evidence="5 7" id="KW-0472">Membrane</keyword>
<dbReference type="Proteomes" id="UP000199286">
    <property type="component" value="Unassembled WGS sequence"/>
</dbReference>
<dbReference type="PANTHER" id="PTHR32309">
    <property type="entry name" value="TYROSINE-PROTEIN KINASE"/>
    <property type="match status" value="1"/>
</dbReference>
<dbReference type="PANTHER" id="PTHR32309:SF31">
    <property type="entry name" value="CAPSULAR EXOPOLYSACCHARIDE FAMILY"/>
    <property type="match status" value="1"/>
</dbReference>
<dbReference type="Pfam" id="PF02706">
    <property type="entry name" value="Wzz"/>
    <property type="match status" value="1"/>
</dbReference>
<keyword evidence="4 7" id="KW-1133">Transmembrane helix</keyword>
<dbReference type="InterPro" id="IPR050445">
    <property type="entry name" value="Bact_polysacc_biosynth/exp"/>
</dbReference>
<dbReference type="STRING" id="321339.SAMN05444340_10948"/>
<keyword evidence="6" id="KW-0175">Coiled coil</keyword>
<evidence type="ECO:0000256" key="4">
    <source>
        <dbReference type="ARBA" id="ARBA00022989"/>
    </source>
</evidence>
<accession>A0A1H3KC32</accession>
<gene>
    <name evidence="9" type="ORF">SAMN05444340_10948</name>
</gene>
<evidence type="ECO:0000256" key="5">
    <source>
        <dbReference type="ARBA" id="ARBA00023136"/>
    </source>
</evidence>
<dbReference type="OrthoDB" id="7642308at2"/>
<dbReference type="EMBL" id="FNPF01000009">
    <property type="protein sequence ID" value="SDY49720.1"/>
    <property type="molecule type" value="Genomic_DNA"/>
</dbReference>
<evidence type="ECO:0000256" key="1">
    <source>
        <dbReference type="ARBA" id="ARBA00004651"/>
    </source>
</evidence>
<evidence type="ECO:0000313" key="9">
    <source>
        <dbReference type="EMBL" id="SDY49720.1"/>
    </source>
</evidence>
<feature type="domain" description="Polysaccharide chain length determinant N-terminal" evidence="8">
    <location>
        <begin position="6"/>
        <end position="54"/>
    </location>
</feature>
<evidence type="ECO:0000259" key="8">
    <source>
        <dbReference type="Pfam" id="PF02706"/>
    </source>
</evidence>
<dbReference type="InterPro" id="IPR003856">
    <property type="entry name" value="LPS_length_determ_N"/>
</dbReference>
<proteinExistence type="predicted"/>
<dbReference type="RefSeq" id="WP_089883772.1">
    <property type="nucleotide sequence ID" value="NZ_FNPF01000009.1"/>
</dbReference>
<sequence>MDRFQSLDEIIAALRRRAFVILVITITGCILSLFYALQMPKVYEATAVLQVEEARVPGGLAGAGTETGQASRRVRLIEQRLMARDSLLAVMEKYDLFTDDPAMPVTERLALMREASSIEEIVNPLGGAAEVPSGLYITVRMEDPQKAADVANELMNTLVAHSRDRGITRARETLDFFATEEARVRDEIEALEAELAEFKRANAEQLPEGLVELRRQLSSLRASQLDIDSRIVALQTSADRQRESVQARNEALLREQRALLQARIEQVEAMLADAPEVERALSARERALAQLQEEYTVLARRKAEAELGQELQDREQTDRIEVLETALVPATAVSRSRQSAALLGAMLSFAAGLAFAAAIELVNPAIRTTGHMERALGVSPVVAVPYVNNEADRRHENHMRMGWAAAFAVLLFVGAWLSTGGLTNAISRLFFGGT</sequence>
<keyword evidence="2" id="KW-1003">Cell membrane</keyword>
<protein>
    <submittedName>
        <fullName evidence="9">Uncharacterized protein involved in exopolysaccharide biosynthesis</fullName>
    </submittedName>
</protein>
<evidence type="ECO:0000256" key="3">
    <source>
        <dbReference type="ARBA" id="ARBA00022692"/>
    </source>
</evidence>
<reference evidence="9 10" key="1">
    <citation type="submission" date="2016-10" db="EMBL/GenBank/DDBJ databases">
        <authorList>
            <person name="de Groot N.N."/>
        </authorList>
    </citation>
    <scope>NUCLEOTIDE SEQUENCE [LARGE SCALE GENOMIC DNA]</scope>
    <source>
        <strain evidence="9 10">DSM 26880</strain>
    </source>
</reference>
<evidence type="ECO:0000256" key="7">
    <source>
        <dbReference type="SAM" id="Phobius"/>
    </source>
</evidence>
<dbReference type="GO" id="GO:0005886">
    <property type="term" value="C:plasma membrane"/>
    <property type="evidence" value="ECO:0007669"/>
    <property type="project" value="UniProtKB-SubCell"/>
</dbReference>
<feature type="transmembrane region" description="Helical" evidence="7">
    <location>
        <begin position="18"/>
        <end position="37"/>
    </location>
</feature>